<evidence type="ECO:0000256" key="11">
    <source>
        <dbReference type="SAM" id="MobiDB-lite"/>
    </source>
</evidence>
<dbReference type="SMART" id="SM00868">
    <property type="entry name" value="zf-AD"/>
    <property type="match status" value="1"/>
</dbReference>
<dbReference type="PANTHER" id="PTHR11814">
    <property type="entry name" value="SULFATE TRANSPORTER"/>
    <property type="match status" value="1"/>
</dbReference>
<keyword evidence="3 10" id="KW-0479">Metal-binding</keyword>
<feature type="binding site" evidence="10">
    <location>
        <position position="652"/>
    </location>
    <ligand>
        <name>Zn(2+)</name>
        <dbReference type="ChEBI" id="CHEBI:29105"/>
    </ligand>
</feature>
<sequence length="892" mass="98148">MNAEYNPYCGSRLAITAKAMPCGITVKPTESPATMSSTRKLASYSGNHCSIGNRLSRNFRLQKPPNFDVSIGPTEGNFSVQSSSTSVLSESLDHREDFPNLRRLIGRHFDNLWTKQNAIRRLPFLQWAPQYTLNSLISDAIAGITVGLTSIPQSIAYATVANLEPQYGLYSNFMGSFVYAFLGSVKEITVAPTAVMALMVQQPVLDLGPAGAVLLSFLSGCIMLLLGCFNFGFVVQFISMPVITGFITAAAITIISSQLKSLMGIASSGKSSGFVDTWINLYENIGETRLWDSLIKGRGDGKWKIFTKYLCLLRNAMIVLSGGLIAYICSTRDMYPFKLTGKVASGLPSFELPPFETNYGKHYDFIDMIRTLGSSVISVPLISILEIVSIGKAFSRGKLVDATQEMLSLGCCNVASSFVSSIPTTASFARSAINSSSGVVTPFGGVFTGALVLLALGLLTDYFFFIPKTTLAAVIIAAMIFIIEYRAVAEMWRIKRIDIVPFLVTVIACLFLGLEIGIVVGIAINETTVLIVRPDSDLAFSSAEYFREKILKLVHHTLPQIVLIDGEWPTGAAAGKCNMEPTTQTKSSSESELREDVPNDNPETYCRLCFSETNVHPLFPQNGGLIRETTEKIRNCAGIHISVRDDYPAGLCFACLSILDEIHQFQQRSKHCDEIIRTKRGLLEQITVKVEMTEEDGVHFVPPGGGSCTGLGASEDYTNDDCLTESSIIAEAITSLNGIGELMGAFHSSTDSSSTPLLMKTELEASTGSKDHRCMVCSKLFPDREAWMIHLGDHADERPYQCMECLAQFREKRSLARHMKAVHEEVRDRQCPYCPKSFKYSHHLRYHIRTHTGEKPYHILNQCINWSNPMEVNGDISIVQQHPEAVNQHAAL</sequence>
<feature type="transmembrane region" description="Helical" evidence="12">
    <location>
        <begin position="368"/>
        <end position="388"/>
    </location>
</feature>
<dbReference type="VEuPathDB" id="VectorBase:ACUA018858"/>
<dbReference type="PROSITE" id="PS51915">
    <property type="entry name" value="ZAD"/>
    <property type="match status" value="1"/>
</dbReference>
<dbReference type="InterPro" id="IPR001902">
    <property type="entry name" value="SLC26A/SulP_fam"/>
</dbReference>
<dbReference type="Pfam" id="PF00096">
    <property type="entry name" value="zf-C2H2"/>
    <property type="match status" value="1"/>
</dbReference>
<dbReference type="FunFam" id="3.30.160.60:FF:000446">
    <property type="entry name" value="Zinc finger protein"/>
    <property type="match status" value="1"/>
</dbReference>
<feature type="domain" description="C2H2-type" evidence="13">
    <location>
        <begin position="829"/>
        <end position="856"/>
    </location>
</feature>
<feature type="binding site" evidence="10">
    <location>
        <position position="606"/>
    </location>
    <ligand>
        <name>Zn(2+)</name>
        <dbReference type="ChEBI" id="CHEBI:29105"/>
    </ligand>
</feature>
<dbReference type="STRING" id="139723.A0A182MI60"/>
<dbReference type="GO" id="GO:0016020">
    <property type="term" value="C:membrane"/>
    <property type="evidence" value="ECO:0007669"/>
    <property type="project" value="UniProtKB-SubCell"/>
</dbReference>
<feature type="transmembrane region" description="Helical" evidence="12">
    <location>
        <begin position="177"/>
        <end position="200"/>
    </location>
</feature>
<dbReference type="Pfam" id="PF07776">
    <property type="entry name" value="zf-AD"/>
    <property type="match status" value="1"/>
</dbReference>
<dbReference type="InterPro" id="IPR011547">
    <property type="entry name" value="SLC26A/SulP_dom"/>
</dbReference>
<dbReference type="PROSITE" id="PS50157">
    <property type="entry name" value="ZINC_FINGER_C2H2_2"/>
    <property type="match status" value="3"/>
</dbReference>
<dbReference type="GO" id="GO:0008270">
    <property type="term" value="F:zinc ion binding"/>
    <property type="evidence" value="ECO:0007669"/>
    <property type="project" value="UniProtKB-UniRule"/>
</dbReference>
<reference evidence="16" key="1">
    <citation type="submission" date="2013-09" db="EMBL/GenBank/DDBJ databases">
        <title>The Genome Sequence of Anopheles culicifacies species A.</title>
        <authorList>
            <consortium name="The Broad Institute Genomics Platform"/>
            <person name="Neafsey D.E."/>
            <person name="Besansky N."/>
            <person name="Howell P."/>
            <person name="Walton C."/>
            <person name="Young S.K."/>
            <person name="Zeng Q."/>
            <person name="Gargeya S."/>
            <person name="Fitzgerald M."/>
            <person name="Haas B."/>
            <person name="Abouelleil A."/>
            <person name="Allen A.W."/>
            <person name="Alvarado L."/>
            <person name="Arachchi H.M."/>
            <person name="Berlin A.M."/>
            <person name="Chapman S.B."/>
            <person name="Gainer-Dewar J."/>
            <person name="Goldberg J."/>
            <person name="Griggs A."/>
            <person name="Gujja S."/>
            <person name="Hansen M."/>
            <person name="Howarth C."/>
            <person name="Imamovic A."/>
            <person name="Ireland A."/>
            <person name="Larimer J."/>
            <person name="McCowan C."/>
            <person name="Murphy C."/>
            <person name="Pearson M."/>
            <person name="Poon T.W."/>
            <person name="Priest M."/>
            <person name="Roberts A."/>
            <person name="Saif S."/>
            <person name="Shea T."/>
            <person name="Sisk P."/>
            <person name="Sykes S."/>
            <person name="Wortman J."/>
            <person name="Nusbaum C."/>
            <person name="Birren B."/>
        </authorList>
    </citation>
    <scope>NUCLEOTIDE SEQUENCE [LARGE SCALE GENOMIC DNA]</scope>
    <source>
        <strain evidence="16">A-37</strain>
    </source>
</reference>
<feature type="domain" description="ZAD" evidence="14">
    <location>
        <begin position="604"/>
        <end position="679"/>
    </location>
</feature>
<feature type="transmembrane region" description="Helical" evidence="12">
    <location>
        <begin position="233"/>
        <end position="255"/>
    </location>
</feature>
<feature type="binding site" evidence="10">
    <location>
        <position position="609"/>
    </location>
    <ligand>
        <name>Zn(2+)</name>
        <dbReference type="ChEBI" id="CHEBI:29105"/>
    </ligand>
</feature>
<dbReference type="SUPFAM" id="SSF57716">
    <property type="entry name" value="Glucocorticoid receptor-like (DNA-binding domain)"/>
    <property type="match status" value="1"/>
</dbReference>
<dbReference type="Pfam" id="PF00916">
    <property type="entry name" value="Sulfate_transp"/>
    <property type="match status" value="1"/>
</dbReference>
<name>A0A182MI60_9DIPT</name>
<keyword evidence="5 9" id="KW-0863">Zinc-finger</keyword>
<evidence type="ECO:0000256" key="4">
    <source>
        <dbReference type="ARBA" id="ARBA00022737"/>
    </source>
</evidence>
<evidence type="ECO:0000256" key="7">
    <source>
        <dbReference type="ARBA" id="ARBA00022989"/>
    </source>
</evidence>
<organism evidence="15 16">
    <name type="scientific">Anopheles culicifacies</name>
    <dbReference type="NCBI Taxonomy" id="139723"/>
    <lineage>
        <taxon>Eukaryota</taxon>
        <taxon>Metazoa</taxon>
        <taxon>Ecdysozoa</taxon>
        <taxon>Arthropoda</taxon>
        <taxon>Hexapoda</taxon>
        <taxon>Insecta</taxon>
        <taxon>Pterygota</taxon>
        <taxon>Neoptera</taxon>
        <taxon>Endopterygota</taxon>
        <taxon>Diptera</taxon>
        <taxon>Nematocera</taxon>
        <taxon>Culicoidea</taxon>
        <taxon>Culicidae</taxon>
        <taxon>Anophelinae</taxon>
        <taxon>Anopheles</taxon>
        <taxon>culicifacies species complex</taxon>
    </lineage>
</organism>
<feature type="domain" description="C2H2-type" evidence="13">
    <location>
        <begin position="772"/>
        <end position="799"/>
    </location>
</feature>
<feature type="transmembrane region" description="Helical" evidence="12">
    <location>
        <begin position="465"/>
        <end position="487"/>
    </location>
</feature>
<evidence type="ECO:0008006" key="17">
    <source>
        <dbReference type="Google" id="ProtNLM"/>
    </source>
</evidence>
<dbReference type="Gene3D" id="3.40.1800.20">
    <property type="match status" value="1"/>
</dbReference>
<feature type="transmembrane region" description="Helical" evidence="12">
    <location>
        <begin position="499"/>
        <end position="524"/>
    </location>
</feature>
<evidence type="ECO:0000256" key="5">
    <source>
        <dbReference type="ARBA" id="ARBA00022771"/>
    </source>
</evidence>
<dbReference type="GO" id="GO:0055085">
    <property type="term" value="P:transmembrane transport"/>
    <property type="evidence" value="ECO:0007669"/>
    <property type="project" value="InterPro"/>
</dbReference>
<dbReference type="InterPro" id="IPR036236">
    <property type="entry name" value="Znf_C2H2_sf"/>
</dbReference>
<dbReference type="InterPro" id="IPR013087">
    <property type="entry name" value="Znf_C2H2_type"/>
</dbReference>
<evidence type="ECO:0000256" key="8">
    <source>
        <dbReference type="ARBA" id="ARBA00023136"/>
    </source>
</evidence>
<feature type="transmembrane region" description="Helical" evidence="12">
    <location>
        <begin position="439"/>
        <end position="459"/>
    </location>
</feature>
<feature type="transmembrane region" description="Helical" evidence="12">
    <location>
        <begin position="207"/>
        <end position="227"/>
    </location>
</feature>
<protein>
    <recommendedName>
        <fullName evidence="17">C2H2-type domain-containing protein</fullName>
    </recommendedName>
</protein>
<reference evidence="15" key="2">
    <citation type="submission" date="2020-05" db="UniProtKB">
        <authorList>
            <consortium name="EnsemblMetazoa"/>
        </authorList>
    </citation>
    <scope>IDENTIFICATION</scope>
    <source>
        <strain evidence="15">A-37</strain>
    </source>
</reference>
<dbReference type="GO" id="GO:0005634">
    <property type="term" value="C:nucleus"/>
    <property type="evidence" value="ECO:0007669"/>
    <property type="project" value="InterPro"/>
</dbReference>
<dbReference type="Gene3D" id="3.30.160.60">
    <property type="entry name" value="Classic Zinc Finger"/>
    <property type="match status" value="2"/>
</dbReference>
<dbReference type="Proteomes" id="UP000075883">
    <property type="component" value="Unassembled WGS sequence"/>
</dbReference>
<evidence type="ECO:0000256" key="10">
    <source>
        <dbReference type="PROSITE-ProRule" id="PRU01263"/>
    </source>
</evidence>
<dbReference type="AlphaFoldDB" id="A0A182MI60"/>
<evidence type="ECO:0000256" key="1">
    <source>
        <dbReference type="ARBA" id="ARBA00004141"/>
    </source>
</evidence>
<keyword evidence="4" id="KW-0677">Repeat</keyword>
<keyword evidence="6 10" id="KW-0862">Zinc</keyword>
<keyword evidence="16" id="KW-1185">Reference proteome</keyword>
<evidence type="ECO:0000256" key="6">
    <source>
        <dbReference type="ARBA" id="ARBA00022833"/>
    </source>
</evidence>
<dbReference type="PROSITE" id="PS00028">
    <property type="entry name" value="ZINC_FINGER_C2H2_1"/>
    <property type="match status" value="3"/>
</dbReference>
<keyword evidence="2 12" id="KW-0812">Transmembrane</keyword>
<feature type="domain" description="C2H2-type" evidence="13">
    <location>
        <begin position="800"/>
        <end position="828"/>
    </location>
</feature>
<dbReference type="EnsemblMetazoa" id="ACUA018858-RA">
    <property type="protein sequence ID" value="ACUA018858-PA"/>
    <property type="gene ID" value="ACUA018858"/>
</dbReference>
<evidence type="ECO:0000256" key="2">
    <source>
        <dbReference type="ARBA" id="ARBA00022692"/>
    </source>
</evidence>
<keyword evidence="8 12" id="KW-0472">Membrane</keyword>
<evidence type="ECO:0000313" key="16">
    <source>
        <dbReference type="Proteomes" id="UP000075883"/>
    </source>
</evidence>
<evidence type="ECO:0000259" key="13">
    <source>
        <dbReference type="PROSITE" id="PS50157"/>
    </source>
</evidence>
<dbReference type="FunFam" id="3.30.160.60:FF:000072">
    <property type="entry name" value="zinc finger protein 143 isoform X1"/>
    <property type="match status" value="1"/>
</dbReference>
<feature type="binding site" evidence="10">
    <location>
        <position position="655"/>
    </location>
    <ligand>
        <name>Zn(2+)</name>
        <dbReference type="ChEBI" id="CHEBI:29105"/>
    </ligand>
</feature>
<evidence type="ECO:0000259" key="14">
    <source>
        <dbReference type="PROSITE" id="PS51915"/>
    </source>
</evidence>
<evidence type="ECO:0000256" key="12">
    <source>
        <dbReference type="SAM" id="Phobius"/>
    </source>
</evidence>
<feature type="transmembrane region" description="Helical" evidence="12">
    <location>
        <begin position="306"/>
        <end position="328"/>
    </location>
</feature>
<dbReference type="EMBL" id="AXCM01000241">
    <property type="status" value="NOT_ANNOTATED_CDS"/>
    <property type="molecule type" value="Genomic_DNA"/>
</dbReference>
<feature type="region of interest" description="Disordered" evidence="11">
    <location>
        <begin position="575"/>
        <end position="598"/>
    </location>
</feature>
<comment type="subcellular location">
    <subcellularLocation>
        <location evidence="1">Membrane</location>
        <topology evidence="1">Multi-pass membrane protein</topology>
    </subcellularLocation>
</comment>
<evidence type="ECO:0000256" key="9">
    <source>
        <dbReference type="PROSITE-ProRule" id="PRU00042"/>
    </source>
</evidence>
<evidence type="ECO:0000313" key="15">
    <source>
        <dbReference type="EnsemblMetazoa" id="ACUA018858-PA"/>
    </source>
</evidence>
<accession>A0A182MI60</accession>
<proteinExistence type="predicted"/>
<dbReference type="SMART" id="SM00355">
    <property type="entry name" value="ZnF_C2H2"/>
    <property type="match status" value="3"/>
</dbReference>
<keyword evidence="7 12" id="KW-1133">Transmembrane helix</keyword>
<evidence type="ECO:0000256" key="3">
    <source>
        <dbReference type="ARBA" id="ARBA00022723"/>
    </source>
</evidence>
<dbReference type="SUPFAM" id="SSF57667">
    <property type="entry name" value="beta-beta-alpha zinc fingers"/>
    <property type="match status" value="2"/>
</dbReference>
<dbReference type="InterPro" id="IPR012934">
    <property type="entry name" value="Znf_AD"/>
</dbReference>